<dbReference type="SUPFAM" id="SSF103473">
    <property type="entry name" value="MFS general substrate transporter"/>
    <property type="match status" value="1"/>
</dbReference>
<evidence type="ECO:0000313" key="3">
    <source>
        <dbReference type="Proteomes" id="UP000292346"/>
    </source>
</evidence>
<feature type="transmembrane region" description="Helical" evidence="1">
    <location>
        <begin position="321"/>
        <end position="341"/>
    </location>
</feature>
<keyword evidence="3" id="KW-1185">Reference proteome</keyword>
<dbReference type="Proteomes" id="UP000292346">
    <property type="component" value="Unassembled WGS sequence"/>
</dbReference>
<evidence type="ECO:0000313" key="2">
    <source>
        <dbReference type="EMBL" id="TCC07803.1"/>
    </source>
</evidence>
<protein>
    <submittedName>
        <fullName evidence="2">Uncharacterized protein</fullName>
    </submittedName>
</protein>
<gene>
    <name evidence="2" type="ORF">E0H45_17800</name>
</gene>
<dbReference type="InterPro" id="IPR036259">
    <property type="entry name" value="MFS_trans_sf"/>
</dbReference>
<evidence type="ECO:0000256" key="1">
    <source>
        <dbReference type="SAM" id="Phobius"/>
    </source>
</evidence>
<feature type="transmembrane region" description="Helical" evidence="1">
    <location>
        <begin position="132"/>
        <end position="150"/>
    </location>
</feature>
<organism evidence="2 3">
    <name type="scientific">Kribbella soli</name>
    <dbReference type="NCBI Taxonomy" id="1124743"/>
    <lineage>
        <taxon>Bacteria</taxon>
        <taxon>Bacillati</taxon>
        <taxon>Actinomycetota</taxon>
        <taxon>Actinomycetes</taxon>
        <taxon>Propionibacteriales</taxon>
        <taxon>Kribbellaceae</taxon>
        <taxon>Kribbella</taxon>
    </lineage>
</organism>
<feature type="transmembrane region" description="Helical" evidence="1">
    <location>
        <begin position="15"/>
        <end position="38"/>
    </location>
</feature>
<keyword evidence="1" id="KW-1133">Transmembrane helix</keyword>
<keyword evidence="1" id="KW-0472">Membrane</keyword>
<feature type="transmembrane region" description="Helical" evidence="1">
    <location>
        <begin position="241"/>
        <end position="258"/>
    </location>
</feature>
<feature type="transmembrane region" description="Helical" evidence="1">
    <location>
        <begin position="174"/>
        <end position="194"/>
    </location>
</feature>
<dbReference type="AlphaFoldDB" id="A0A4R0HC66"/>
<proteinExistence type="predicted"/>
<reference evidence="2 3" key="1">
    <citation type="submission" date="2019-02" db="EMBL/GenBank/DDBJ databases">
        <title>Kribbella capetownensis sp. nov. and Kribbella speibonae sp. nov., isolated from soil.</title>
        <authorList>
            <person name="Curtis S.M."/>
            <person name="Norton I."/>
            <person name="Everest G.J."/>
            <person name="Meyers P.R."/>
        </authorList>
    </citation>
    <scope>NUCLEOTIDE SEQUENCE [LARGE SCALE GENOMIC DNA]</scope>
    <source>
        <strain evidence="2 3">KCTC 29219</strain>
    </source>
</reference>
<feature type="transmembrane region" description="Helical" evidence="1">
    <location>
        <begin position="295"/>
        <end position="315"/>
    </location>
</feature>
<keyword evidence="1" id="KW-0812">Transmembrane</keyword>
<accession>A0A4R0HC66</accession>
<sequence length="362" mass="40804">MSVEVVFWSVVLARFALPLLIPLFPLPAIIACLLLDGVDQTIFQTFGYDPPFYQSYDKAMDVFYLSIAYLASLRNWTNPAAVKVSRFLFFFRQIGVVAFELSGVRLLLLLFPNTFEYFFIAYEGVRTRRNPLRYTFKFWVIVAAAIWIFVKLPQEYWIHIAQLDLTDTIRDVPWFLPTLVVAVLALLAVLYFFVRPRLSPADWSWRFRADPLPEGIDEASERAAYQAAHRKVLDATTLEKAFLIGLISIIFGEVLPGVEASSLQVFLAIAVFVVINAAIGLWASKRGYSWNSAAVSFGVVFATNVVLVILADVLLSRGPGQLHLVDALFFIFLFSILATLYDRYRPIADYRAAGADRAGAGR</sequence>
<dbReference type="OrthoDB" id="5768436at2"/>
<name>A0A4R0HC66_9ACTN</name>
<comment type="caution">
    <text evidence="2">The sequence shown here is derived from an EMBL/GenBank/DDBJ whole genome shotgun (WGS) entry which is preliminary data.</text>
</comment>
<feature type="transmembrane region" description="Helical" evidence="1">
    <location>
        <begin position="264"/>
        <end position="283"/>
    </location>
</feature>
<dbReference type="RefSeq" id="WP_131338625.1">
    <property type="nucleotide sequence ID" value="NZ_SJJZ01000002.1"/>
</dbReference>
<dbReference type="EMBL" id="SJJZ01000002">
    <property type="protein sequence ID" value="TCC07803.1"/>
    <property type="molecule type" value="Genomic_DNA"/>
</dbReference>